<evidence type="ECO:0000256" key="2">
    <source>
        <dbReference type="ARBA" id="ARBA00007581"/>
    </source>
</evidence>
<dbReference type="GO" id="GO:0016702">
    <property type="term" value="F:oxidoreductase activity, acting on single donors with incorporation of molecular oxygen, incorporation of two atoms of oxygen"/>
    <property type="evidence" value="ECO:0007669"/>
    <property type="project" value="UniProtKB-ARBA"/>
</dbReference>
<organism evidence="7 8">
    <name type="scientific">Peribacillus psychrosaccharolyticus</name>
    <name type="common">Bacillus psychrosaccharolyticus</name>
    <dbReference type="NCBI Taxonomy" id="1407"/>
    <lineage>
        <taxon>Bacteria</taxon>
        <taxon>Bacillati</taxon>
        <taxon>Bacillota</taxon>
        <taxon>Bacilli</taxon>
        <taxon>Bacillales</taxon>
        <taxon>Bacillaceae</taxon>
        <taxon>Peribacillus</taxon>
    </lineage>
</organism>
<dbReference type="InterPro" id="IPR014436">
    <property type="entry name" value="Extradiol_dOase_DODA"/>
</dbReference>
<comment type="similarity">
    <text evidence="2">Belongs to the DODA-type extradiol aromatic ring-opening dioxygenase family.</text>
</comment>
<feature type="domain" description="Extradiol ring-cleavage dioxygenase class III enzyme subunit B" evidence="6">
    <location>
        <begin position="29"/>
        <end position="247"/>
    </location>
</feature>
<evidence type="ECO:0000259" key="6">
    <source>
        <dbReference type="Pfam" id="PF02900"/>
    </source>
</evidence>
<sequence>MIPSLFLAHGTPLLLTEENPYTLFLENYVQQLPRPSAILIFSAHWESGEQAVTACRQNGIIYDFAGGPDELYQMTYSAPGEIELSDRIMTLLSKIGIYSVLDDTRRLDHGAWVPLKIMYPNADIPVIALSIDPELPLSYQYEIGKTLAKLREEDVLIIGSGGTSHNLEQFQYNIGVAEGWTVRFEEWLEDKVLKWDIESLFNFKSLAPYASLAVPTMEHFIPFIIAMGLGHQEKQAKLLHRSYQYGNLSLTAWRF</sequence>
<dbReference type="Proteomes" id="UP000595254">
    <property type="component" value="Chromosome"/>
</dbReference>
<keyword evidence="4" id="KW-0862">Zinc</keyword>
<dbReference type="KEGG" id="ppsr:I6J18_22625"/>
<keyword evidence="5" id="KW-0560">Oxidoreductase</keyword>
<dbReference type="GO" id="GO:0008270">
    <property type="term" value="F:zinc ion binding"/>
    <property type="evidence" value="ECO:0007669"/>
    <property type="project" value="InterPro"/>
</dbReference>
<keyword evidence="7" id="KW-0223">Dioxygenase</keyword>
<dbReference type="PANTHER" id="PTHR30096">
    <property type="entry name" value="4,5-DOPA DIOXYGENASE EXTRADIOL-LIKE PROTEIN"/>
    <property type="match status" value="1"/>
</dbReference>
<evidence type="ECO:0000256" key="5">
    <source>
        <dbReference type="ARBA" id="ARBA00023002"/>
    </source>
</evidence>
<evidence type="ECO:0000256" key="4">
    <source>
        <dbReference type="ARBA" id="ARBA00022833"/>
    </source>
</evidence>
<dbReference type="RefSeq" id="WP_040372713.1">
    <property type="nucleotide sequence ID" value="NZ_CP068053.1"/>
</dbReference>
<evidence type="ECO:0000313" key="8">
    <source>
        <dbReference type="Proteomes" id="UP000595254"/>
    </source>
</evidence>
<dbReference type="Pfam" id="PF02900">
    <property type="entry name" value="LigB"/>
    <property type="match status" value="1"/>
</dbReference>
<evidence type="ECO:0000313" key="7">
    <source>
        <dbReference type="EMBL" id="QQT00327.1"/>
    </source>
</evidence>
<protein>
    <submittedName>
        <fullName evidence="7">Dioxygenase</fullName>
    </submittedName>
</protein>
<dbReference type="PIRSF" id="PIRSF006157">
    <property type="entry name" value="Doxgns_DODA"/>
    <property type="match status" value="1"/>
</dbReference>
<proteinExistence type="inferred from homology"/>
<dbReference type="AlphaFoldDB" id="A0A974S075"/>
<comment type="cofactor">
    <cofactor evidence="1">
        <name>Zn(2+)</name>
        <dbReference type="ChEBI" id="CHEBI:29105"/>
    </cofactor>
</comment>
<reference evidence="7 8" key="1">
    <citation type="submission" date="2021-01" db="EMBL/GenBank/DDBJ databases">
        <title>FDA dAtabase for Regulatory Grade micrObial Sequences (FDA-ARGOS): Supporting development and validation of Infectious Disease Dx tests.</title>
        <authorList>
            <person name="Nelson B."/>
            <person name="Plummer A."/>
            <person name="Tallon L."/>
            <person name="Sadzewicz L."/>
            <person name="Zhao X."/>
            <person name="Boylan J."/>
            <person name="Ott S."/>
            <person name="Bowen H."/>
            <person name="Vavikolanu K."/>
            <person name="Mehta A."/>
            <person name="Aluvathingal J."/>
            <person name="Nadendla S."/>
            <person name="Myers T."/>
            <person name="Yan Y."/>
            <person name="Sichtig H."/>
        </authorList>
    </citation>
    <scope>NUCLEOTIDE SEQUENCE [LARGE SCALE GENOMIC DNA]</scope>
    <source>
        <strain evidence="7 8">FDAARGOS_1161</strain>
    </source>
</reference>
<dbReference type="PANTHER" id="PTHR30096:SF0">
    <property type="entry name" value="4,5-DOPA DIOXYGENASE EXTRADIOL-LIKE PROTEIN"/>
    <property type="match status" value="1"/>
</dbReference>
<evidence type="ECO:0000256" key="3">
    <source>
        <dbReference type="ARBA" id="ARBA00022723"/>
    </source>
</evidence>
<dbReference type="GO" id="GO:0008198">
    <property type="term" value="F:ferrous iron binding"/>
    <property type="evidence" value="ECO:0007669"/>
    <property type="project" value="InterPro"/>
</dbReference>
<name>A0A974S075_PERPY</name>
<evidence type="ECO:0000256" key="1">
    <source>
        <dbReference type="ARBA" id="ARBA00001947"/>
    </source>
</evidence>
<dbReference type="InterPro" id="IPR004183">
    <property type="entry name" value="Xdiol_dOase_suB"/>
</dbReference>
<accession>A0A974S075</accession>
<dbReference type="CDD" id="cd07363">
    <property type="entry name" value="45_DOPA_Dioxygenase"/>
    <property type="match status" value="1"/>
</dbReference>
<dbReference type="EMBL" id="CP068053">
    <property type="protein sequence ID" value="QQT00327.1"/>
    <property type="molecule type" value="Genomic_DNA"/>
</dbReference>
<dbReference type="SUPFAM" id="SSF53213">
    <property type="entry name" value="LigB-like"/>
    <property type="match status" value="1"/>
</dbReference>
<keyword evidence="3" id="KW-0479">Metal-binding</keyword>
<dbReference type="Gene3D" id="3.40.830.10">
    <property type="entry name" value="LigB-like"/>
    <property type="match status" value="1"/>
</dbReference>
<keyword evidence="8" id="KW-1185">Reference proteome</keyword>
<gene>
    <name evidence="7" type="ORF">I6J18_22625</name>
</gene>